<accession>A0A3M0JLM4</accession>
<evidence type="ECO:0000259" key="6">
    <source>
        <dbReference type="PROSITE" id="PS51041"/>
    </source>
</evidence>
<dbReference type="InterPro" id="IPR000742">
    <property type="entry name" value="EGF"/>
</dbReference>
<dbReference type="InterPro" id="IPR011489">
    <property type="entry name" value="EMI_domain"/>
</dbReference>
<feature type="disulfide bond" evidence="3">
    <location>
        <begin position="131"/>
        <end position="140"/>
    </location>
</feature>
<name>A0A3M0JLM4_HIRRU</name>
<feature type="domain" description="EMI" evidence="6">
    <location>
        <begin position="26"/>
        <end position="107"/>
    </location>
</feature>
<protein>
    <recommendedName>
        <fullName evidence="9">EGF-like domain-containing protein</fullName>
    </recommendedName>
</protein>
<evidence type="ECO:0000256" key="4">
    <source>
        <dbReference type="SAM" id="SignalP"/>
    </source>
</evidence>
<dbReference type="EMBL" id="QRBI01000134">
    <property type="protein sequence ID" value="RMC01942.1"/>
    <property type="molecule type" value="Genomic_DNA"/>
</dbReference>
<keyword evidence="1 4" id="KW-0732">Signal</keyword>
<dbReference type="FunFam" id="2.10.25.10:FF:001129">
    <property type="entry name" value="Predicted protein"/>
    <property type="match status" value="1"/>
</dbReference>
<dbReference type="PROSITE" id="PS51041">
    <property type="entry name" value="EMI"/>
    <property type="match status" value="1"/>
</dbReference>
<dbReference type="PROSITE" id="PS01186">
    <property type="entry name" value="EGF_2"/>
    <property type="match status" value="1"/>
</dbReference>
<dbReference type="Proteomes" id="UP000269221">
    <property type="component" value="Unassembled WGS sequence"/>
</dbReference>
<evidence type="ECO:0000259" key="5">
    <source>
        <dbReference type="PROSITE" id="PS50026"/>
    </source>
</evidence>
<evidence type="ECO:0000256" key="1">
    <source>
        <dbReference type="ARBA" id="ARBA00022729"/>
    </source>
</evidence>
<gene>
    <name evidence="7" type="ORF">DUI87_21104</name>
</gene>
<evidence type="ECO:0008006" key="9">
    <source>
        <dbReference type="Google" id="ProtNLM"/>
    </source>
</evidence>
<dbReference type="PROSITE" id="PS00022">
    <property type="entry name" value="EGF_1"/>
    <property type="match status" value="1"/>
</dbReference>
<dbReference type="OrthoDB" id="409374at2759"/>
<evidence type="ECO:0000256" key="2">
    <source>
        <dbReference type="ARBA" id="ARBA00023157"/>
    </source>
</evidence>
<keyword evidence="2 3" id="KW-1015">Disulfide bond</keyword>
<feature type="domain" description="EGF-like" evidence="5">
    <location>
        <begin position="106"/>
        <end position="141"/>
    </location>
</feature>
<dbReference type="PROSITE" id="PS50026">
    <property type="entry name" value="EGF_3"/>
    <property type="match status" value="1"/>
</dbReference>
<proteinExistence type="predicted"/>
<comment type="caution">
    <text evidence="3">Lacks conserved residue(s) required for the propagation of feature annotation.</text>
</comment>
<feature type="signal peptide" evidence="4">
    <location>
        <begin position="1"/>
        <end position="17"/>
    </location>
</feature>
<dbReference type="STRING" id="333673.A0A3M0JLM4"/>
<evidence type="ECO:0000256" key="3">
    <source>
        <dbReference type="PROSITE-ProRule" id="PRU00076"/>
    </source>
</evidence>
<reference evidence="7 8" key="1">
    <citation type="submission" date="2018-07" db="EMBL/GenBank/DDBJ databases">
        <title>A high quality draft genome assembly of the barn swallow (H. rustica rustica).</title>
        <authorList>
            <person name="Formenti G."/>
            <person name="Chiara M."/>
            <person name="Poveda L."/>
            <person name="Francoijs K.-J."/>
            <person name="Bonisoli-Alquati A."/>
            <person name="Canova L."/>
            <person name="Gianfranceschi L."/>
            <person name="Horner D.S."/>
            <person name="Saino N."/>
        </authorList>
    </citation>
    <scope>NUCLEOTIDE SEQUENCE [LARGE SCALE GENOMIC DNA]</scope>
    <source>
        <strain evidence="7">Chelidonia</strain>
        <tissue evidence="7">Blood</tissue>
    </source>
</reference>
<evidence type="ECO:0000313" key="7">
    <source>
        <dbReference type="EMBL" id="RMC01942.1"/>
    </source>
</evidence>
<dbReference type="CDD" id="cd00054">
    <property type="entry name" value="EGF_CA"/>
    <property type="match status" value="1"/>
</dbReference>
<dbReference type="Gene3D" id="2.10.25.10">
    <property type="entry name" value="Laminin"/>
    <property type="match status" value="1"/>
</dbReference>
<dbReference type="Pfam" id="PF07546">
    <property type="entry name" value="EMI"/>
    <property type="match status" value="1"/>
</dbReference>
<keyword evidence="3" id="KW-0245">EGF-like domain</keyword>
<evidence type="ECO:0000313" key="8">
    <source>
        <dbReference type="Proteomes" id="UP000269221"/>
    </source>
</evidence>
<keyword evidence="8" id="KW-1185">Reference proteome</keyword>
<dbReference type="AlphaFoldDB" id="A0A3M0JLM4"/>
<sequence>MGAVPALLSVLLGCALAAEPLLQRGMPNVCPVLELALVGHQEPCIQSFSRMVRMWKQGCTKRRWCVSYERRSGYYTVYKQVYRMEQQTVYKCCPGWAQRDKEPGCLHLLCTAGTCFNGGRCSEEGSQVCQCPAGFQGPRCQYGASSQILRRFVSYLCQQKEEEMYCGANSRVL</sequence>
<dbReference type="SUPFAM" id="SSF57196">
    <property type="entry name" value="EGF/Laminin"/>
    <property type="match status" value="1"/>
</dbReference>
<organism evidence="7 8">
    <name type="scientific">Hirundo rustica rustica</name>
    <dbReference type="NCBI Taxonomy" id="333673"/>
    <lineage>
        <taxon>Eukaryota</taxon>
        <taxon>Metazoa</taxon>
        <taxon>Chordata</taxon>
        <taxon>Craniata</taxon>
        <taxon>Vertebrata</taxon>
        <taxon>Euteleostomi</taxon>
        <taxon>Archelosauria</taxon>
        <taxon>Archosauria</taxon>
        <taxon>Dinosauria</taxon>
        <taxon>Saurischia</taxon>
        <taxon>Theropoda</taxon>
        <taxon>Coelurosauria</taxon>
        <taxon>Aves</taxon>
        <taxon>Neognathae</taxon>
        <taxon>Neoaves</taxon>
        <taxon>Telluraves</taxon>
        <taxon>Australaves</taxon>
        <taxon>Passeriformes</taxon>
        <taxon>Sylvioidea</taxon>
        <taxon>Hirundinidae</taxon>
        <taxon>Hirundo</taxon>
    </lineage>
</organism>
<feature type="chain" id="PRO_5018226029" description="EGF-like domain-containing protein" evidence="4">
    <location>
        <begin position="18"/>
        <end position="173"/>
    </location>
</feature>
<comment type="caution">
    <text evidence="7">The sequence shown here is derived from an EMBL/GenBank/DDBJ whole genome shotgun (WGS) entry which is preliminary data.</text>
</comment>